<dbReference type="Pfam" id="PF00153">
    <property type="entry name" value="Mito_carr"/>
    <property type="match status" value="3"/>
</dbReference>
<evidence type="ECO:0000256" key="7">
    <source>
        <dbReference type="ARBA" id="ARBA00023128"/>
    </source>
</evidence>
<name>A0A4P9YGI3_ROZAC</name>
<evidence type="ECO:0000256" key="10">
    <source>
        <dbReference type="RuleBase" id="RU000488"/>
    </source>
</evidence>
<keyword evidence="3 10" id="KW-0813">Transport</keyword>
<gene>
    <name evidence="11" type="ORF">ROZALSC1DRAFT_14991</name>
</gene>
<evidence type="ECO:0000256" key="1">
    <source>
        <dbReference type="ARBA" id="ARBA00004225"/>
    </source>
</evidence>
<evidence type="ECO:0000256" key="5">
    <source>
        <dbReference type="ARBA" id="ARBA00022737"/>
    </source>
</evidence>
<dbReference type="SUPFAM" id="SSF103506">
    <property type="entry name" value="Mitochondrial carrier"/>
    <property type="match status" value="1"/>
</dbReference>
<evidence type="ECO:0000256" key="8">
    <source>
        <dbReference type="ARBA" id="ARBA00023136"/>
    </source>
</evidence>
<keyword evidence="5" id="KW-0677">Repeat</keyword>
<evidence type="ECO:0000256" key="4">
    <source>
        <dbReference type="ARBA" id="ARBA00022692"/>
    </source>
</evidence>
<keyword evidence="6" id="KW-1133">Transmembrane helix</keyword>
<dbReference type="GO" id="GO:0000064">
    <property type="term" value="F:L-ornithine transmembrane transporter activity"/>
    <property type="evidence" value="ECO:0007669"/>
    <property type="project" value="TreeGrafter"/>
</dbReference>
<dbReference type="PROSITE" id="PS50920">
    <property type="entry name" value="SOLCAR"/>
    <property type="match status" value="3"/>
</dbReference>
<proteinExistence type="inferred from homology"/>
<comment type="similarity">
    <text evidence="2 10">Belongs to the mitochondrial carrier (TC 2.A.29) family.</text>
</comment>
<keyword evidence="8 9" id="KW-0472">Membrane</keyword>
<organism evidence="11 12">
    <name type="scientific">Rozella allomycis (strain CSF55)</name>
    <dbReference type="NCBI Taxonomy" id="988480"/>
    <lineage>
        <taxon>Eukaryota</taxon>
        <taxon>Fungi</taxon>
        <taxon>Fungi incertae sedis</taxon>
        <taxon>Cryptomycota</taxon>
        <taxon>Cryptomycota incertae sedis</taxon>
        <taxon>Rozella</taxon>
    </lineage>
</organism>
<keyword evidence="7" id="KW-0496">Mitochondrion</keyword>
<sequence>AGLVGKIVEHPFDTIKVKLQSQPVTGAKMYNGPLNCLVKSVRQNGFWNLYQGLPSPLIGSMAENAVLFLTYGQVMKELDRYDLTMLQKSVIAGAVGGFFVSKILTPIELIKCRMQIQHEAFSKVEHRGSFDCFKNIVKRGGLSGMYSGHLGTMLRETVGCAAWFAIYESMMGHFTRMLRVESKDQLSAWTMMLAGVGYNVIMFPADVIKSRIQAQQGNGFYHTARQLFASEGIRGLYRGCGITIARSIPTSGLMFLVYEWTLKAAQGETSSQ</sequence>
<evidence type="ECO:0000256" key="3">
    <source>
        <dbReference type="ARBA" id="ARBA00022448"/>
    </source>
</evidence>
<dbReference type="AlphaFoldDB" id="A0A4P9YGI3"/>
<accession>A0A4P9YGI3</accession>
<dbReference type="GO" id="GO:0031966">
    <property type="term" value="C:mitochondrial membrane"/>
    <property type="evidence" value="ECO:0007669"/>
    <property type="project" value="UniProtKB-SubCell"/>
</dbReference>
<evidence type="ECO:0000256" key="6">
    <source>
        <dbReference type="ARBA" id="ARBA00022989"/>
    </source>
</evidence>
<feature type="non-terminal residue" evidence="11">
    <location>
        <position position="1"/>
    </location>
</feature>
<protein>
    <submittedName>
        <fullName evidence="11">Mitochondrial carrier</fullName>
    </submittedName>
</protein>
<feature type="repeat" description="Solcar" evidence="9">
    <location>
        <begin position="84"/>
        <end position="173"/>
    </location>
</feature>
<dbReference type="PANTHER" id="PTHR45624:SF31">
    <property type="entry name" value="MITOCHONDRIAL ORNITHINE TRANSPORTER 1"/>
    <property type="match status" value="1"/>
</dbReference>
<dbReference type="InterPro" id="IPR018108">
    <property type="entry name" value="MCP_transmembrane"/>
</dbReference>
<dbReference type="Gene3D" id="1.50.40.10">
    <property type="entry name" value="Mitochondrial carrier domain"/>
    <property type="match status" value="1"/>
</dbReference>
<evidence type="ECO:0000256" key="2">
    <source>
        <dbReference type="ARBA" id="ARBA00006375"/>
    </source>
</evidence>
<evidence type="ECO:0000313" key="12">
    <source>
        <dbReference type="Proteomes" id="UP000281549"/>
    </source>
</evidence>
<keyword evidence="4 9" id="KW-0812">Transmembrane</keyword>
<dbReference type="GO" id="GO:1990575">
    <property type="term" value="P:mitochondrial L-ornithine transmembrane transport"/>
    <property type="evidence" value="ECO:0007669"/>
    <property type="project" value="TreeGrafter"/>
</dbReference>
<dbReference type="Proteomes" id="UP000281549">
    <property type="component" value="Unassembled WGS sequence"/>
</dbReference>
<dbReference type="PANTHER" id="PTHR45624">
    <property type="entry name" value="MITOCHONDRIAL BASIC AMINO ACIDS TRANSPORTER-RELATED"/>
    <property type="match status" value="1"/>
</dbReference>
<evidence type="ECO:0000256" key="9">
    <source>
        <dbReference type="PROSITE-ProRule" id="PRU00282"/>
    </source>
</evidence>
<dbReference type="EMBL" id="ML005414">
    <property type="protein sequence ID" value="RKP18606.1"/>
    <property type="molecule type" value="Genomic_DNA"/>
</dbReference>
<dbReference type="InterPro" id="IPR050567">
    <property type="entry name" value="Mitochondrial_Carrier"/>
</dbReference>
<dbReference type="InterPro" id="IPR023395">
    <property type="entry name" value="MCP_dom_sf"/>
</dbReference>
<comment type="subcellular location">
    <subcellularLocation>
        <location evidence="1">Mitochondrion membrane</location>
        <topology evidence="1">Multi-pass membrane protein</topology>
    </subcellularLocation>
</comment>
<feature type="repeat" description="Solcar" evidence="9">
    <location>
        <begin position="1"/>
        <end position="77"/>
    </location>
</feature>
<reference evidence="12" key="1">
    <citation type="journal article" date="2018" name="Nat. Microbiol.">
        <title>Leveraging single-cell genomics to expand the fungal tree of life.</title>
        <authorList>
            <person name="Ahrendt S.R."/>
            <person name="Quandt C.A."/>
            <person name="Ciobanu D."/>
            <person name="Clum A."/>
            <person name="Salamov A."/>
            <person name="Andreopoulos B."/>
            <person name="Cheng J.F."/>
            <person name="Woyke T."/>
            <person name="Pelin A."/>
            <person name="Henrissat B."/>
            <person name="Reynolds N.K."/>
            <person name="Benny G.L."/>
            <person name="Smith M.E."/>
            <person name="James T.Y."/>
            <person name="Grigoriev I.V."/>
        </authorList>
    </citation>
    <scope>NUCLEOTIDE SEQUENCE [LARGE SCALE GENOMIC DNA]</scope>
    <source>
        <strain evidence="12">CSF55</strain>
    </source>
</reference>
<feature type="repeat" description="Solcar" evidence="9">
    <location>
        <begin position="182"/>
        <end position="264"/>
    </location>
</feature>
<evidence type="ECO:0000313" key="11">
    <source>
        <dbReference type="EMBL" id="RKP18606.1"/>
    </source>
</evidence>